<dbReference type="GO" id="GO:0003676">
    <property type="term" value="F:nucleic acid binding"/>
    <property type="evidence" value="ECO:0007669"/>
    <property type="project" value="InterPro"/>
</dbReference>
<name>A0A2Z2IYU8_CORST</name>
<dbReference type="KEGG" id="cstr:CBE89_04160"/>
<dbReference type="Gene3D" id="1.10.30.50">
    <property type="match status" value="1"/>
</dbReference>
<evidence type="ECO:0000313" key="2">
    <source>
        <dbReference type="EMBL" id="ART20772.1"/>
    </source>
</evidence>
<organism evidence="2 3">
    <name type="scientific">Corynebacterium striatum</name>
    <dbReference type="NCBI Taxonomy" id="43770"/>
    <lineage>
        <taxon>Bacteria</taxon>
        <taxon>Bacillati</taxon>
        <taxon>Actinomycetota</taxon>
        <taxon>Actinomycetes</taxon>
        <taxon>Mycobacteriales</taxon>
        <taxon>Corynebacteriaceae</taxon>
        <taxon>Corynebacterium</taxon>
    </lineage>
</organism>
<dbReference type="SMART" id="SM00507">
    <property type="entry name" value="HNHc"/>
    <property type="match status" value="1"/>
</dbReference>
<accession>A0A2Z2IYU8</accession>
<feature type="domain" description="HNH nuclease" evidence="1">
    <location>
        <begin position="255"/>
        <end position="307"/>
    </location>
</feature>
<proteinExistence type="predicted"/>
<dbReference type="GO" id="GO:0008270">
    <property type="term" value="F:zinc ion binding"/>
    <property type="evidence" value="ECO:0007669"/>
    <property type="project" value="InterPro"/>
</dbReference>
<protein>
    <recommendedName>
        <fullName evidence="1">HNH nuclease domain-containing protein</fullName>
    </recommendedName>
</protein>
<dbReference type="AlphaFoldDB" id="A0A2Z2IYU8"/>
<dbReference type="Proteomes" id="UP000250197">
    <property type="component" value="Chromosome"/>
</dbReference>
<dbReference type="InterPro" id="IPR003615">
    <property type="entry name" value="HNH_nuc"/>
</dbReference>
<dbReference type="CDD" id="cd00085">
    <property type="entry name" value="HNHc"/>
    <property type="match status" value="1"/>
</dbReference>
<evidence type="ECO:0000313" key="3">
    <source>
        <dbReference type="Proteomes" id="UP000250197"/>
    </source>
</evidence>
<sequence>MDGPYFAPLNPKCEVGRSFVESNRLTWRAFNAILPQPDEDAELAFADVSRKLGLTSYKAEHLFYGFKKISYLPKLRHLNKLDWFLDYDRILAIGKALQGVEERIYPFVDDALEELFTPRRPNQRLPEASRIRKVISEVLALHYCVAGEDEEDRDRYRMERYAGRGEITANLDAVTAETIDRLVRKRAEKEGISFARALAATILDPIEQKIVINVFQQADTSLAFAPGYGYIDPPEGASTREIAPGETEGYRPTEAIRAFVEARDGTCRGPGCDMPAHLTQLDHRIPYADSGKTSSDNLVCLCQRCHNIKTDGRAFYVMDPDTGVVLWCWADGTWESTVPKGLLVPNNANWRQSVAERMGAWEARGGLLSFADATATPA</sequence>
<dbReference type="InterPro" id="IPR002711">
    <property type="entry name" value="HNH"/>
</dbReference>
<dbReference type="EMBL" id="CP021252">
    <property type="protein sequence ID" value="ART20772.1"/>
    <property type="molecule type" value="Genomic_DNA"/>
</dbReference>
<reference evidence="2 3" key="1">
    <citation type="submission" date="2017-05" db="EMBL/GenBank/DDBJ databases">
        <title>Complete genome sequence of Corynebacterium striatum KC-Na-1 isolated from Neophocaena asiaeorientalis in Korea.</title>
        <authorList>
            <person name="Kim J.H."/>
            <person name="Lee K."/>
        </authorList>
    </citation>
    <scope>NUCLEOTIDE SEQUENCE [LARGE SCALE GENOMIC DNA]</scope>
    <source>
        <strain evidence="2 3">KC-Na-01</strain>
    </source>
</reference>
<evidence type="ECO:0000259" key="1">
    <source>
        <dbReference type="SMART" id="SM00507"/>
    </source>
</evidence>
<gene>
    <name evidence="2" type="ORF">CBE89_04160</name>
</gene>
<dbReference type="Pfam" id="PF01844">
    <property type="entry name" value="HNH"/>
    <property type="match status" value="1"/>
</dbReference>
<dbReference type="GO" id="GO:0004519">
    <property type="term" value="F:endonuclease activity"/>
    <property type="evidence" value="ECO:0007669"/>
    <property type="project" value="InterPro"/>
</dbReference>